<feature type="transmembrane region" description="Helical" evidence="2">
    <location>
        <begin position="34"/>
        <end position="54"/>
    </location>
</feature>
<feature type="transmembrane region" description="Helical" evidence="2">
    <location>
        <begin position="61"/>
        <end position="83"/>
    </location>
</feature>
<keyword evidence="2" id="KW-0472">Membrane</keyword>
<feature type="region of interest" description="Disordered" evidence="1">
    <location>
        <begin position="119"/>
        <end position="154"/>
    </location>
</feature>
<keyword evidence="4" id="KW-1185">Reference proteome</keyword>
<reference evidence="3 4" key="1">
    <citation type="submission" date="2019-05" db="EMBL/GenBank/DDBJ databases">
        <title>Draft genome sequence of Nonomuraea zeae DSM 100528.</title>
        <authorList>
            <person name="Saricaoglu S."/>
            <person name="Isik K."/>
        </authorList>
    </citation>
    <scope>NUCLEOTIDE SEQUENCE [LARGE SCALE GENOMIC DNA]</scope>
    <source>
        <strain evidence="3 4">DSM 100528</strain>
    </source>
</reference>
<evidence type="ECO:0000256" key="1">
    <source>
        <dbReference type="SAM" id="MobiDB-lite"/>
    </source>
</evidence>
<keyword evidence="2" id="KW-1133">Transmembrane helix</keyword>
<protein>
    <submittedName>
        <fullName evidence="3">Uncharacterized protein</fullName>
    </submittedName>
</protein>
<organism evidence="3 4">
    <name type="scientific">Nonomuraea zeae</name>
    <dbReference type="NCBI Taxonomy" id="1642303"/>
    <lineage>
        <taxon>Bacteria</taxon>
        <taxon>Bacillati</taxon>
        <taxon>Actinomycetota</taxon>
        <taxon>Actinomycetes</taxon>
        <taxon>Streptosporangiales</taxon>
        <taxon>Streptosporangiaceae</taxon>
        <taxon>Nonomuraea</taxon>
    </lineage>
</organism>
<name>A0A5S4GTC5_9ACTN</name>
<feature type="transmembrane region" description="Helical" evidence="2">
    <location>
        <begin position="12"/>
        <end position="28"/>
    </location>
</feature>
<dbReference type="OrthoDB" id="10007266at2"/>
<sequence>MAVSAGRTYQMGTAVAWVAMWTGAAILLRADADAFGRMLPLLAAGSLVGLALPGHDGVRTYLIGTLAVWSTLIAGTAILLAGTEALRPMLGLFAAGAGYFVIVVPVFLTVSWSAREHGARRGRAQEHGARRGRAQEHGARRGRAQQHGPAEGAD</sequence>
<proteinExistence type="predicted"/>
<accession>A0A5S4GTC5</accession>
<dbReference type="EMBL" id="VCKX01000030">
    <property type="protein sequence ID" value="TMR35781.1"/>
    <property type="molecule type" value="Genomic_DNA"/>
</dbReference>
<keyword evidence="2" id="KW-0812">Transmembrane</keyword>
<feature type="transmembrane region" description="Helical" evidence="2">
    <location>
        <begin position="89"/>
        <end position="114"/>
    </location>
</feature>
<gene>
    <name evidence="3" type="ORF">ETD85_12810</name>
</gene>
<comment type="caution">
    <text evidence="3">The sequence shown here is derived from an EMBL/GenBank/DDBJ whole genome shotgun (WGS) entry which is preliminary data.</text>
</comment>
<feature type="compositionally biased region" description="Basic and acidic residues" evidence="1">
    <location>
        <begin position="119"/>
        <end position="139"/>
    </location>
</feature>
<evidence type="ECO:0000256" key="2">
    <source>
        <dbReference type="SAM" id="Phobius"/>
    </source>
</evidence>
<dbReference type="AlphaFoldDB" id="A0A5S4GTC5"/>
<evidence type="ECO:0000313" key="4">
    <source>
        <dbReference type="Proteomes" id="UP000306628"/>
    </source>
</evidence>
<dbReference type="RefSeq" id="WP_138689887.1">
    <property type="nucleotide sequence ID" value="NZ_JBHSAZ010000089.1"/>
</dbReference>
<dbReference type="Proteomes" id="UP000306628">
    <property type="component" value="Unassembled WGS sequence"/>
</dbReference>
<evidence type="ECO:0000313" key="3">
    <source>
        <dbReference type="EMBL" id="TMR35781.1"/>
    </source>
</evidence>